<dbReference type="InterPro" id="IPR013324">
    <property type="entry name" value="RNA_pol_sigma_r3/r4-like"/>
</dbReference>
<evidence type="ECO:0000259" key="7">
    <source>
        <dbReference type="Pfam" id="PF04542"/>
    </source>
</evidence>
<dbReference type="NCBIfam" id="TIGR02937">
    <property type="entry name" value="sigma70-ECF"/>
    <property type="match status" value="1"/>
</dbReference>
<dbReference type="AlphaFoldDB" id="A0A0F6TSE8"/>
<comment type="similarity">
    <text evidence="1">Belongs to the sigma-70 factor family. ECF subfamily.</text>
</comment>
<keyword evidence="10" id="KW-1185">Reference proteome</keyword>
<dbReference type="RefSeq" id="WP_052735286.1">
    <property type="nucleotide sequence ID" value="NZ_CP010975.1"/>
</dbReference>
<dbReference type="Pfam" id="PF08281">
    <property type="entry name" value="Sigma70_r4_2"/>
    <property type="match status" value="1"/>
</dbReference>
<dbReference type="Gene3D" id="1.10.1740.10">
    <property type="match status" value="1"/>
</dbReference>
<dbReference type="STRING" id="914150.TQ33_2081"/>
<dbReference type="HOGENOM" id="CLU_047691_9_2_6"/>
<evidence type="ECO:0000256" key="2">
    <source>
        <dbReference type="ARBA" id="ARBA00023015"/>
    </source>
</evidence>
<dbReference type="SUPFAM" id="SSF88946">
    <property type="entry name" value="Sigma2 domain of RNA polymerase sigma factors"/>
    <property type="match status" value="1"/>
</dbReference>
<dbReference type="SUPFAM" id="SSF88659">
    <property type="entry name" value="Sigma3 and sigma4 domains of RNA polymerase sigma factors"/>
    <property type="match status" value="1"/>
</dbReference>
<keyword evidence="4" id="KW-0238">DNA-binding</keyword>
<dbReference type="Pfam" id="PF04542">
    <property type="entry name" value="Sigma70_r2"/>
    <property type="match status" value="1"/>
</dbReference>
<dbReference type="Proteomes" id="UP000034071">
    <property type="component" value="Chromosome"/>
</dbReference>
<keyword evidence="5" id="KW-0804">Transcription</keyword>
<dbReference type="InterPro" id="IPR007627">
    <property type="entry name" value="RNA_pol_sigma70_r2"/>
</dbReference>
<feature type="region of interest" description="Disordered" evidence="6">
    <location>
        <begin position="140"/>
        <end position="163"/>
    </location>
</feature>
<dbReference type="EMBL" id="CP010975">
    <property type="protein sequence ID" value="AKE53010.1"/>
    <property type="molecule type" value="Genomic_DNA"/>
</dbReference>
<name>A0A0F6TSE8_9GAMM</name>
<dbReference type="InterPro" id="IPR014284">
    <property type="entry name" value="RNA_pol_sigma-70_dom"/>
</dbReference>
<dbReference type="Gene3D" id="1.10.10.10">
    <property type="entry name" value="Winged helix-like DNA-binding domain superfamily/Winged helix DNA-binding domain"/>
    <property type="match status" value="1"/>
</dbReference>
<sequence>MALTKALAQNQASGHYKEVKLTYYDDAKAAVLKESANYSNSNSRDQEPVISDEALMAGFASGNMQAFETLYRRHKDPLLRFFLRQVSDKSEAEELFQETWQRLIKHSKTYKSSAKFTTYLYHIGRTRLIDHYRSQGRQQEFTQDCEGWEESTSSGSDATPDQKLELERSKQLFRSAIEKLPALQREVVVMKLETGMTINDIAEIVQENPEAVKSRLRYGMDKLKHCLRDLDKNPEVTS</sequence>
<dbReference type="KEGG" id="kge:TQ33_2081"/>
<evidence type="ECO:0000259" key="8">
    <source>
        <dbReference type="Pfam" id="PF08281"/>
    </source>
</evidence>
<keyword evidence="2" id="KW-0805">Transcription regulation</keyword>
<dbReference type="CDD" id="cd06171">
    <property type="entry name" value="Sigma70_r4"/>
    <property type="match status" value="1"/>
</dbReference>
<feature type="domain" description="RNA polymerase sigma-70 region 2" evidence="7">
    <location>
        <begin position="70"/>
        <end position="137"/>
    </location>
</feature>
<dbReference type="InterPro" id="IPR013325">
    <property type="entry name" value="RNA_pol_sigma_r2"/>
</dbReference>
<dbReference type="InterPro" id="IPR013249">
    <property type="entry name" value="RNA_pol_sigma70_r4_t2"/>
</dbReference>
<evidence type="ECO:0000256" key="4">
    <source>
        <dbReference type="ARBA" id="ARBA00023125"/>
    </source>
</evidence>
<evidence type="ECO:0000256" key="1">
    <source>
        <dbReference type="ARBA" id="ARBA00010641"/>
    </source>
</evidence>
<dbReference type="GO" id="GO:0016987">
    <property type="term" value="F:sigma factor activity"/>
    <property type="evidence" value="ECO:0007669"/>
    <property type="project" value="UniProtKB-KW"/>
</dbReference>
<dbReference type="InterPro" id="IPR036388">
    <property type="entry name" value="WH-like_DNA-bd_sf"/>
</dbReference>
<dbReference type="PANTHER" id="PTHR43133:SF8">
    <property type="entry name" value="RNA POLYMERASE SIGMA FACTOR HI_1459-RELATED"/>
    <property type="match status" value="1"/>
</dbReference>
<evidence type="ECO:0000256" key="5">
    <source>
        <dbReference type="ARBA" id="ARBA00023163"/>
    </source>
</evidence>
<protein>
    <submittedName>
        <fullName evidence="9">ECF subfamily RNA polymerase sigma-24 subunit</fullName>
    </submittedName>
</protein>
<reference evidence="9 10" key="1">
    <citation type="submission" date="2015-02" db="EMBL/GenBank/DDBJ databases">
        <title>Complete genome sequence of Kangiella geojedonensis strain YCS-5T.</title>
        <authorList>
            <person name="Kim K.M."/>
        </authorList>
    </citation>
    <scope>NUCLEOTIDE SEQUENCE [LARGE SCALE GENOMIC DNA]</scope>
    <source>
        <strain evidence="9 10">YCS-5</strain>
    </source>
</reference>
<organism evidence="9 10">
    <name type="scientific">Kangiella geojedonensis</name>
    <dbReference type="NCBI Taxonomy" id="914150"/>
    <lineage>
        <taxon>Bacteria</taxon>
        <taxon>Pseudomonadati</taxon>
        <taxon>Pseudomonadota</taxon>
        <taxon>Gammaproteobacteria</taxon>
        <taxon>Kangiellales</taxon>
        <taxon>Kangiellaceae</taxon>
        <taxon>Kangiella</taxon>
    </lineage>
</organism>
<proteinExistence type="inferred from homology"/>
<dbReference type="OrthoDB" id="9782108at2"/>
<keyword evidence="3" id="KW-0731">Sigma factor</keyword>
<dbReference type="GO" id="GO:0006352">
    <property type="term" value="P:DNA-templated transcription initiation"/>
    <property type="evidence" value="ECO:0007669"/>
    <property type="project" value="InterPro"/>
</dbReference>
<dbReference type="PANTHER" id="PTHR43133">
    <property type="entry name" value="RNA POLYMERASE ECF-TYPE SIGMA FACTO"/>
    <property type="match status" value="1"/>
</dbReference>
<evidence type="ECO:0000313" key="10">
    <source>
        <dbReference type="Proteomes" id="UP000034071"/>
    </source>
</evidence>
<dbReference type="GO" id="GO:0003677">
    <property type="term" value="F:DNA binding"/>
    <property type="evidence" value="ECO:0007669"/>
    <property type="project" value="UniProtKB-KW"/>
</dbReference>
<accession>A0A0F6TSE8</accession>
<evidence type="ECO:0000313" key="9">
    <source>
        <dbReference type="EMBL" id="AKE53010.1"/>
    </source>
</evidence>
<feature type="compositionally biased region" description="Polar residues" evidence="6">
    <location>
        <begin position="150"/>
        <end position="159"/>
    </location>
</feature>
<dbReference type="InterPro" id="IPR039425">
    <property type="entry name" value="RNA_pol_sigma-70-like"/>
</dbReference>
<gene>
    <name evidence="9" type="ORF">TQ33_2081</name>
</gene>
<evidence type="ECO:0000256" key="6">
    <source>
        <dbReference type="SAM" id="MobiDB-lite"/>
    </source>
</evidence>
<evidence type="ECO:0000256" key="3">
    <source>
        <dbReference type="ARBA" id="ARBA00023082"/>
    </source>
</evidence>
<feature type="domain" description="RNA polymerase sigma factor 70 region 4 type 2" evidence="8">
    <location>
        <begin position="171"/>
        <end position="223"/>
    </location>
</feature>